<dbReference type="AlphaFoldDB" id="A0A918FAD4"/>
<reference evidence="2" key="2">
    <citation type="submission" date="2020-09" db="EMBL/GenBank/DDBJ databases">
        <authorList>
            <person name="Sun Q."/>
            <person name="Ohkuma M."/>
        </authorList>
    </citation>
    <scope>NUCLEOTIDE SEQUENCE</scope>
    <source>
        <strain evidence="2">JCM 4346</strain>
    </source>
</reference>
<gene>
    <name evidence="2" type="ORF">GCM10010251_35350</name>
</gene>
<evidence type="ECO:0000256" key="1">
    <source>
        <dbReference type="SAM" id="MobiDB-lite"/>
    </source>
</evidence>
<dbReference type="InterPro" id="IPR036388">
    <property type="entry name" value="WH-like_DNA-bd_sf"/>
</dbReference>
<evidence type="ECO:0000313" key="2">
    <source>
        <dbReference type="EMBL" id="GGR16160.1"/>
    </source>
</evidence>
<reference evidence="2" key="1">
    <citation type="journal article" date="2014" name="Int. J. Syst. Evol. Microbiol.">
        <title>Complete genome sequence of Corynebacterium casei LMG S-19264T (=DSM 44701T), isolated from a smear-ripened cheese.</title>
        <authorList>
            <consortium name="US DOE Joint Genome Institute (JGI-PGF)"/>
            <person name="Walter F."/>
            <person name="Albersmeier A."/>
            <person name="Kalinowski J."/>
            <person name="Ruckert C."/>
        </authorList>
    </citation>
    <scope>NUCLEOTIDE SEQUENCE</scope>
    <source>
        <strain evidence="2">JCM 4346</strain>
    </source>
</reference>
<keyword evidence="3" id="KW-1185">Reference proteome</keyword>
<dbReference type="RefSeq" id="WP_229911037.1">
    <property type="nucleotide sequence ID" value="NZ_BMSX01000007.1"/>
</dbReference>
<proteinExistence type="predicted"/>
<organism evidence="2 3">
    <name type="scientific">Streptomyces aurantiogriseus</name>
    <dbReference type="NCBI Taxonomy" id="66870"/>
    <lineage>
        <taxon>Bacteria</taxon>
        <taxon>Bacillati</taxon>
        <taxon>Actinomycetota</taxon>
        <taxon>Actinomycetes</taxon>
        <taxon>Kitasatosporales</taxon>
        <taxon>Streptomycetaceae</taxon>
        <taxon>Streptomyces</taxon>
    </lineage>
</organism>
<dbReference type="EMBL" id="BMSX01000007">
    <property type="protein sequence ID" value="GGR16160.1"/>
    <property type="molecule type" value="Genomic_DNA"/>
</dbReference>
<sequence>MRFGILGPLDLRSDDGTPADPGGPRPRALLTLLLLDAGRSVSVEA</sequence>
<dbReference type="Proteomes" id="UP000658320">
    <property type="component" value="Unassembled WGS sequence"/>
</dbReference>
<name>A0A918FAD4_9ACTN</name>
<evidence type="ECO:0000313" key="3">
    <source>
        <dbReference type="Proteomes" id="UP000658320"/>
    </source>
</evidence>
<protein>
    <submittedName>
        <fullName evidence="2">Uncharacterized protein</fullName>
    </submittedName>
</protein>
<accession>A0A918FAD4</accession>
<comment type="caution">
    <text evidence="2">The sequence shown here is derived from an EMBL/GenBank/DDBJ whole genome shotgun (WGS) entry which is preliminary data.</text>
</comment>
<feature type="region of interest" description="Disordered" evidence="1">
    <location>
        <begin position="1"/>
        <end position="25"/>
    </location>
</feature>
<dbReference type="Gene3D" id="1.10.10.10">
    <property type="entry name" value="Winged helix-like DNA-binding domain superfamily/Winged helix DNA-binding domain"/>
    <property type="match status" value="1"/>
</dbReference>